<dbReference type="Pfam" id="PF13952">
    <property type="entry name" value="DUF4216"/>
    <property type="match status" value="1"/>
</dbReference>
<accession>A0AB32WPI5</accession>
<sequence length="561" mass="65709">MSLSRFDVLKVLKDFNNKFGKTQKRVDEDNPWKKKSIFFDLPYWEYNLLRHNLDVMHIEKNVYDSLLATLLDIDGKTKDHLKGRLDLQDLGIRKELHPRTLALDKILLPPVCFSMTSKEKGVLCEVLKGLKIPNNHATNISRCVNLKEHKVSGLKSYDCHFLMHYVLHIVVRKVLPKHVVKVLIRLSAFFLGIYTKVIQLEEFERLEKEIAVVLCELERIFPPSFFDIMIHLPIHLAREGMLGGPVQYRCMYAVESVETRFNRPYRNYDDAGMDSQKSGLFPRMGRFLDSGEISTLDFNSWIQAHRYFLVSYVACKEHEKLIMQCYGSRKWNRARSHSLEFHEWFKTRVRNQQVLEEIKWLSRRPSRVVRRLKGFIVNGFRFHTQDREKKIKTQNSGVVITALTESYASSQDQNPIKGNVTYYGVLKDIIELDYYGNFNVVVFKCDWFQVKQDEFGFLLVNFTRLTCQNDPFVLASQVQQVFYIQDPIEKDWHVVIKLSGPRDLYDMFRSNEDIAWQIDNEPNVSFSDPIINVSDDSVSYSRDDMDGVTINKSLDGVQIEK</sequence>
<evidence type="ECO:0000259" key="2">
    <source>
        <dbReference type="Pfam" id="PF13960"/>
    </source>
</evidence>
<proteinExistence type="predicted"/>
<dbReference type="Proteomes" id="UP000694886">
    <property type="component" value="Chromosome 8"/>
</dbReference>
<organism evidence="3 4">
    <name type="scientific">Theobroma cacao</name>
    <name type="common">Cacao</name>
    <name type="synonym">Cocoa</name>
    <dbReference type="NCBI Taxonomy" id="3641"/>
    <lineage>
        <taxon>Eukaryota</taxon>
        <taxon>Viridiplantae</taxon>
        <taxon>Streptophyta</taxon>
        <taxon>Embryophyta</taxon>
        <taxon>Tracheophyta</taxon>
        <taxon>Spermatophyta</taxon>
        <taxon>Magnoliopsida</taxon>
        <taxon>eudicotyledons</taxon>
        <taxon>Gunneridae</taxon>
        <taxon>Pentapetalae</taxon>
        <taxon>rosids</taxon>
        <taxon>malvids</taxon>
        <taxon>Malvales</taxon>
        <taxon>Malvaceae</taxon>
        <taxon>Byttnerioideae</taxon>
        <taxon>Theobroma</taxon>
    </lineage>
</organism>
<feature type="domain" description="DUF4218" evidence="2">
    <location>
        <begin position="193"/>
        <end position="258"/>
    </location>
</feature>
<name>A0AB32WPI5_THECC</name>
<evidence type="ECO:0000313" key="3">
    <source>
        <dbReference type="Proteomes" id="UP000694886"/>
    </source>
</evidence>
<evidence type="ECO:0000313" key="4">
    <source>
        <dbReference type="RefSeq" id="XP_017980990.1"/>
    </source>
</evidence>
<dbReference type="Gramene" id="Tc08v2_t011970.1">
    <property type="protein sequence ID" value="Tc08v2_p011970.1"/>
    <property type="gene ID" value="Tc08v2_g011970"/>
</dbReference>
<dbReference type="InterPro" id="IPR025452">
    <property type="entry name" value="DUF4218"/>
</dbReference>
<feature type="domain" description="DUF4216" evidence="1">
    <location>
        <begin position="430"/>
        <end position="495"/>
    </location>
</feature>
<reference evidence="4" key="2">
    <citation type="submission" date="2025-08" db="UniProtKB">
        <authorList>
            <consortium name="RefSeq"/>
        </authorList>
    </citation>
    <scope>IDENTIFICATION</scope>
</reference>
<dbReference type="KEGG" id="tcc:108663018"/>
<protein>
    <submittedName>
        <fullName evidence="4">Uncharacterized protein LOC108663018</fullName>
    </submittedName>
</protein>
<dbReference type="AlphaFoldDB" id="A0AB32WPI5"/>
<dbReference type="Pfam" id="PF13960">
    <property type="entry name" value="DUF4218"/>
    <property type="match status" value="1"/>
</dbReference>
<dbReference type="GeneID" id="108663018"/>
<evidence type="ECO:0000259" key="1">
    <source>
        <dbReference type="Pfam" id="PF13952"/>
    </source>
</evidence>
<dbReference type="InterPro" id="IPR025312">
    <property type="entry name" value="DUF4216"/>
</dbReference>
<gene>
    <name evidence="4" type="primary">LOC108663018</name>
</gene>
<dbReference type="PANTHER" id="PTHR48258:SF8">
    <property type="entry name" value="DUF4216 DOMAIN-CONTAINING PROTEIN"/>
    <property type="match status" value="1"/>
</dbReference>
<dbReference type="RefSeq" id="XP_017980990.1">
    <property type="nucleotide sequence ID" value="XM_018125501.1"/>
</dbReference>
<dbReference type="PANTHER" id="PTHR48258">
    <property type="entry name" value="DUF4218 DOMAIN-CONTAINING PROTEIN-RELATED"/>
    <property type="match status" value="1"/>
</dbReference>
<reference evidence="3" key="1">
    <citation type="journal article" date="1997" name="Nucleic Acids Res.">
        <title>tRNAscan-SE: a program for improved detection of transfer RNA genes in genomic sequence.</title>
        <authorList>
            <person name="Lowe T.M."/>
            <person name="Eddy S.R."/>
        </authorList>
    </citation>
    <scope>NUCLEOTIDE SEQUENCE [LARGE SCALE GENOMIC DNA]</scope>
    <source>
        <strain evidence="3">r\B97-61/B2</strain>
    </source>
</reference>